<keyword evidence="1" id="KW-0112">Calmodulin-binding</keyword>
<keyword evidence="6" id="KW-1185">Reference proteome</keyword>
<dbReference type="InterPro" id="IPR025064">
    <property type="entry name" value="DUF4005"/>
</dbReference>
<dbReference type="GeneID" id="103713370"/>
<dbReference type="AlphaFoldDB" id="A0A8B8J7W7"/>
<gene>
    <name evidence="7 8" type="primary">LOC103713370</name>
</gene>
<evidence type="ECO:0000256" key="4">
    <source>
        <dbReference type="SAM" id="MobiDB-lite"/>
    </source>
</evidence>
<comment type="subunit">
    <text evidence="3">Binds to multiple calmodulin (CaM) in the presence of Ca(2+) and CaM-like proteins.</text>
</comment>
<organism evidence="6 7">
    <name type="scientific">Phoenix dactylifera</name>
    <name type="common">Date palm</name>
    <dbReference type="NCBI Taxonomy" id="42345"/>
    <lineage>
        <taxon>Eukaryota</taxon>
        <taxon>Viridiplantae</taxon>
        <taxon>Streptophyta</taxon>
        <taxon>Embryophyta</taxon>
        <taxon>Tracheophyta</taxon>
        <taxon>Spermatophyta</taxon>
        <taxon>Magnoliopsida</taxon>
        <taxon>Liliopsida</taxon>
        <taxon>Arecaceae</taxon>
        <taxon>Coryphoideae</taxon>
        <taxon>Phoeniceae</taxon>
        <taxon>Phoenix</taxon>
    </lineage>
</organism>
<proteinExistence type="inferred from homology"/>
<evidence type="ECO:0000259" key="5">
    <source>
        <dbReference type="Pfam" id="PF13178"/>
    </source>
</evidence>
<feature type="compositionally biased region" description="Basic and acidic residues" evidence="4">
    <location>
        <begin position="17"/>
        <end position="27"/>
    </location>
</feature>
<dbReference type="PANTHER" id="PTHR32295:SF45">
    <property type="entry name" value="PROTEIN IQ-DOMAIN 19"/>
    <property type="match status" value="1"/>
</dbReference>
<accession>A0A8B8J7W7</accession>
<feature type="domain" description="DUF4005" evidence="5">
    <location>
        <begin position="288"/>
        <end position="359"/>
    </location>
</feature>
<dbReference type="KEGG" id="pda:103713370"/>
<dbReference type="RefSeq" id="XP_026662858.1">
    <property type="nucleotide sequence ID" value="XM_026807057.2"/>
</dbReference>
<dbReference type="RefSeq" id="XP_038982031.1">
    <property type="nucleotide sequence ID" value="XM_039126103.1"/>
</dbReference>
<evidence type="ECO:0000256" key="2">
    <source>
        <dbReference type="ARBA" id="ARBA00024341"/>
    </source>
</evidence>
<dbReference type="PANTHER" id="PTHR32295">
    <property type="entry name" value="IQ-DOMAIN 5-RELATED"/>
    <property type="match status" value="1"/>
</dbReference>
<feature type="region of interest" description="Disordered" evidence="4">
    <location>
        <begin position="224"/>
        <end position="274"/>
    </location>
</feature>
<dbReference type="GO" id="GO:0005516">
    <property type="term" value="F:calmodulin binding"/>
    <property type="evidence" value="ECO:0007669"/>
    <property type="project" value="UniProtKB-KW"/>
</dbReference>
<dbReference type="OrthoDB" id="685302at2759"/>
<feature type="compositionally biased region" description="Basic and acidic residues" evidence="4">
    <location>
        <begin position="201"/>
        <end position="212"/>
    </location>
</feature>
<dbReference type="Pfam" id="PF00612">
    <property type="entry name" value="IQ"/>
    <property type="match status" value="2"/>
</dbReference>
<dbReference type="CDD" id="cd23767">
    <property type="entry name" value="IQCD"/>
    <property type="match status" value="1"/>
</dbReference>
<reference evidence="7 8" key="2">
    <citation type="submission" date="2025-04" db="UniProtKB">
        <authorList>
            <consortium name="RefSeq"/>
        </authorList>
    </citation>
    <scope>IDENTIFICATION</scope>
    <source>
        <tissue evidence="7 8">Young leaves</tissue>
    </source>
</reference>
<feature type="region of interest" description="Disordered" evidence="4">
    <location>
        <begin position="317"/>
        <end position="361"/>
    </location>
</feature>
<dbReference type="PROSITE" id="PS50096">
    <property type="entry name" value="IQ"/>
    <property type="match status" value="2"/>
</dbReference>
<feature type="compositionally biased region" description="Polar residues" evidence="4">
    <location>
        <begin position="321"/>
        <end position="335"/>
    </location>
</feature>
<feature type="compositionally biased region" description="Basic and acidic residues" evidence="4">
    <location>
        <begin position="237"/>
        <end position="246"/>
    </location>
</feature>
<evidence type="ECO:0000313" key="6">
    <source>
        <dbReference type="Proteomes" id="UP000228380"/>
    </source>
</evidence>
<evidence type="ECO:0000313" key="8">
    <source>
        <dbReference type="RefSeq" id="XP_038982031.1"/>
    </source>
</evidence>
<feature type="compositionally biased region" description="Polar residues" evidence="4">
    <location>
        <begin position="348"/>
        <end position="361"/>
    </location>
</feature>
<sequence length="410" mass="45789">MGKTGKWLRSFLFGKKEKDKKDKEKISRSVPAANEKRRWSFRRSAVMGKDFNSQDMLAPASSPGFLDSDIDRNRHAMAVAAAAADAAVAAARAAAAVIRLTTAAPTRSSSGEEEAAAIRIQAAFRSYLARKALCALKSLVKLQAMVRGHLVRKRAANTLRRMQALLTAQARARAQRIRMLEKAHSSSHGQSNSRRSPRNRQSHEVDRNVEENIKIVEMDHGVSWSSSRSRNSYTVKQTERTESEYGHKRRPSKVDPLQQVSPSPSALTDMGPRAYSGDFEDFSFPTAQSSPQYLSASFTPYETTFYPNYMAYTESSRAKARSQSAPKQRPNSCERQPSRRRTWVEGRNTPQSVRVQRSSSHAGSTAYQYPWSIELDKSSVPLKDGKRGSTSTVLSTTNHFRSLMAYELST</sequence>
<dbReference type="Gene3D" id="1.20.5.190">
    <property type="match status" value="1"/>
</dbReference>
<feature type="region of interest" description="Disordered" evidence="4">
    <location>
        <begin position="17"/>
        <end position="36"/>
    </location>
</feature>
<reference evidence="6" key="1">
    <citation type="journal article" date="2019" name="Nat. Commun.">
        <title>Genome-wide association mapping of date palm fruit traits.</title>
        <authorList>
            <person name="Hazzouri K.M."/>
            <person name="Gros-Balthazard M."/>
            <person name="Flowers J.M."/>
            <person name="Copetti D."/>
            <person name="Lemansour A."/>
            <person name="Lebrun M."/>
            <person name="Masmoudi K."/>
            <person name="Ferrand S."/>
            <person name="Dhar M.I."/>
            <person name="Fresquez Z.A."/>
            <person name="Rosas U."/>
            <person name="Zhang J."/>
            <person name="Talag J."/>
            <person name="Lee S."/>
            <person name="Kudrna D."/>
            <person name="Powell R.F."/>
            <person name="Leitch I.J."/>
            <person name="Krueger R.R."/>
            <person name="Wing R.A."/>
            <person name="Amiri K.M.A."/>
            <person name="Purugganan M.D."/>
        </authorList>
    </citation>
    <scope>NUCLEOTIDE SEQUENCE [LARGE SCALE GENOMIC DNA]</scope>
    <source>
        <strain evidence="6">cv. Khalas</strain>
    </source>
</reference>
<feature type="region of interest" description="Disordered" evidence="4">
    <location>
        <begin position="180"/>
        <end position="212"/>
    </location>
</feature>
<dbReference type="Proteomes" id="UP000228380">
    <property type="component" value="Chromosome 4"/>
</dbReference>
<evidence type="ECO:0000256" key="1">
    <source>
        <dbReference type="ARBA" id="ARBA00022860"/>
    </source>
</evidence>
<protein>
    <submittedName>
        <fullName evidence="7 8">Protein IQ-DOMAIN 14-like</fullName>
    </submittedName>
</protein>
<evidence type="ECO:0000256" key="3">
    <source>
        <dbReference type="ARBA" id="ARBA00024378"/>
    </source>
</evidence>
<dbReference type="SMART" id="SM00015">
    <property type="entry name" value="IQ"/>
    <property type="match status" value="2"/>
</dbReference>
<comment type="similarity">
    <text evidence="2">Belongs to the IQD family.</text>
</comment>
<dbReference type="InterPro" id="IPR000048">
    <property type="entry name" value="IQ_motif_EF-hand-BS"/>
</dbReference>
<name>A0A8B8J7W7_PHODC</name>
<evidence type="ECO:0000313" key="7">
    <source>
        <dbReference type="RefSeq" id="XP_026662858.1"/>
    </source>
</evidence>
<dbReference type="Pfam" id="PF13178">
    <property type="entry name" value="DUF4005"/>
    <property type="match status" value="1"/>
</dbReference>